<keyword evidence="3" id="KW-0378">Hydrolase</keyword>
<name>A0A4V4HWR7_9FLAO</name>
<dbReference type="Gene3D" id="2.60.120.260">
    <property type="entry name" value="Galactose-binding domain-like"/>
    <property type="match status" value="1"/>
</dbReference>
<feature type="domain" description="SGNH hydrolase-type esterase" evidence="1">
    <location>
        <begin position="184"/>
        <end position="359"/>
    </location>
</feature>
<dbReference type="InterPro" id="IPR032740">
    <property type="entry name" value="GxDLY"/>
</dbReference>
<dbReference type="Gene3D" id="3.40.50.1110">
    <property type="entry name" value="SGNH hydrolase"/>
    <property type="match status" value="1"/>
</dbReference>
<accession>A0A4V4HWR7</accession>
<evidence type="ECO:0000259" key="2">
    <source>
        <dbReference type="Pfam" id="PF14607"/>
    </source>
</evidence>
<evidence type="ECO:0000313" key="4">
    <source>
        <dbReference type="Proteomes" id="UP000310406"/>
    </source>
</evidence>
<proteinExistence type="predicted"/>
<dbReference type="AlphaFoldDB" id="A0A4V4HWR7"/>
<feature type="domain" description="SGNH hydrolase-type esterase N-terminal" evidence="2">
    <location>
        <begin position="30"/>
        <end position="175"/>
    </location>
</feature>
<protein>
    <submittedName>
        <fullName evidence="3">Hydrolase</fullName>
    </submittedName>
</protein>
<dbReference type="Proteomes" id="UP000310406">
    <property type="component" value="Unassembled WGS sequence"/>
</dbReference>
<organism evidence="3 4">
    <name type="scientific">Flagellimonas alvinocaridis</name>
    <dbReference type="NCBI Taxonomy" id="2530200"/>
    <lineage>
        <taxon>Bacteria</taxon>
        <taxon>Pseudomonadati</taxon>
        <taxon>Bacteroidota</taxon>
        <taxon>Flavobacteriia</taxon>
        <taxon>Flavobacteriales</taxon>
        <taxon>Flavobacteriaceae</taxon>
        <taxon>Flagellimonas</taxon>
    </lineage>
</organism>
<dbReference type="SUPFAM" id="SSF52266">
    <property type="entry name" value="SGNH hydrolase"/>
    <property type="match status" value="1"/>
</dbReference>
<evidence type="ECO:0000259" key="1">
    <source>
        <dbReference type="Pfam" id="PF14606"/>
    </source>
</evidence>
<dbReference type="EMBL" id="SNTZ01000008">
    <property type="protein sequence ID" value="THV58226.1"/>
    <property type="molecule type" value="Genomic_DNA"/>
</dbReference>
<dbReference type="GO" id="GO:0016788">
    <property type="term" value="F:hydrolase activity, acting on ester bonds"/>
    <property type="evidence" value="ECO:0007669"/>
    <property type="project" value="UniProtKB-ARBA"/>
</dbReference>
<dbReference type="Pfam" id="PF14606">
    <property type="entry name" value="Lipase_GDSL_3"/>
    <property type="match status" value="1"/>
</dbReference>
<dbReference type="InterPro" id="IPR036514">
    <property type="entry name" value="SGNH_hydro_sf"/>
</dbReference>
<dbReference type="RefSeq" id="WP_136567034.1">
    <property type="nucleotide sequence ID" value="NZ_SNTZ01000008.1"/>
</dbReference>
<dbReference type="OrthoDB" id="5624617at2"/>
<gene>
    <name evidence="3" type="ORF">EZV76_13215</name>
</gene>
<dbReference type="Pfam" id="PF14607">
    <property type="entry name" value="GxDLY"/>
    <property type="match status" value="1"/>
</dbReference>
<comment type="caution">
    <text evidence="3">The sequence shown here is derived from an EMBL/GenBank/DDBJ whole genome shotgun (WGS) entry which is preliminary data.</text>
</comment>
<dbReference type="InterPro" id="IPR013830">
    <property type="entry name" value="SGNH_hydro"/>
</dbReference>
<keyword evidence="4" id="KW-1185">Reference proteome</keyword>
<reference evidence="3 4" key="1">
    <citation type="submission" date="2019-03" db="EMBL/GenBank/DDBJ databases">
        <title>Muricauda SCR12 sp.nov, a marine bacterium isolated from Pacific Ocean:the Okinawa trough.</title>
        <authorList>
            <person name="Liu L."/>
        </authorList>
    </citation>
    <scope>NUCLEOTIDE SEQUENCE [LARGE SCALE GENOMIC DNA]</scope>
    <source>
        <strain evidence="3 4">SCR12</strain>
    </source>
</reference>
<sequence>MDWNKILLFSILVMVHVPIVSIGQEKLAMQWENVPEEIVQGRLEPQGTASFQRFPQELQKEVREPVWQLSRNSAGLYIDFESDASDIIVEYDVEDQFSFPHMPATGVSGLDLYAMDENSGWQWVRGIYSFKDTISYRYNGIKPAIKGSLRTFRLYLPLYNTVRSLRIGVAENSIFKPIKTKEQNPIVVYGTSIVQGACASRPGLAWTSILGRYIDKPVVNLGFSGNGKLEPEVIDFILRASPSIIVLDCMPNFRDSQKAEESIIKSIERIRAANDTVPILLIEHAGYSDGFVQNERLEIYENLNKATQRAFTYLKSQGINFLHLVKKEDINLGKESFVDGTHPNDHGMVGYAMAISKALTEKEILD</sequence>
<evidence type="ECO:0000313" key="3">
    <source>
        <dbReference type="EMBL" id="THV58226.1"/>
    </source>
</evidence>